<keyword evidence="3" id="KW-0732">Signal</keyword>
<dbReference type="Pfam" id="PF07470">
    <property type="entry name" value="Glyco_hydro_88"/>
    <property type="match status" value="1"/>
</dbReference>
<sequence length="393" mass="44582">MLANFGIILLVLSPIVWGLDRKQVVDYAVKQYTKLDKTLKIGSQYPNDGSPESSTWRTTPGVKDQWTAGFYPGVLWQLYDYTKNEEWKRLAIKATDGLYEDQFKTDSHDIGFMIMCSYGKGYEFTANETYPKVIVTAAHSLAKRFSPIVGCTRSWGADYVHHLPLKGQFLVIVDNMMNLELLLEGWRLSNNQTLYDMAVSHANRTLKEHVRHSDYSSYHIVAFNETTGAVIRRYQGQGYNDSSTWSRGQAWLVTGFTMVYRYTKSQHFLDAAQRLANYYIDHLPADGIAPWDFNVPHDKHPYIPRDSSSGAIAASGLFELYGYTKNDRYLKTAKLIVESLASSRYRADGNPAYKLPALIVNGTISGPNAQKGKSDVALTYGDYYFMNALKYFA</sequence>
<feature type="chain" id="PRO_5036403696" description="Glucuronyl hydrolase" evidence="3">
    <location>
        <begin position="19"/>
        <end position="393"/>
    </location>
</feature>
<dbReference type="OrthoDB" id="6497183at2759"/>
<dbReference type="GO" id="GO:0000272">
    <property type="term" value="P:polysaccharide catabolic process"/>
    <property type="evidence" value="ECO:0007669"/>
    <property type="project" value="TreeGrafter"/>
</dbReference>
<dbReference type="EMBL" id="OC855423">
    <property type="protein sequence ID" value="CAD7621955.1"/>
    <property type="molecule type" value="Genomic_DNA"/>
</dbReference>
<comment type="similarity">
    <text evidence="2">Belongs to the glycosyl hydrolase 88 family.</text>
</comment>
<dbReference type="SUPFAM" id="SSF48208">
    <property type="entry name" value="Six-hairpin glycosidases"/>
    <property type="match status" value="1"/>
</dbReference>
<evidence type="ECO:0000256" key="2">
    <source>
        <dbReference type="ARBA" id="ARBA00038358"/>
    </source>
</evidence>
<reference evidence="4" key="1">
    <citation type="submission" date="2020-11" db="EMBL/GenBank/DDBJ databases">
        <authorList>
            <person name="Tran Van P."/>
        </authorList>
    </citation>
    <scope>NUCLEOTIDE SEQUENCE</scope>
</reference>
<proteinExistence type="inferred from homology"/>
<evidence type="ECO:0000256" key="3">
    <source>
        <dbReference type="SAM" id="SignalP"/>
    </source>
</evidence>
<evidence type="ECO:0000313" key="4">
    <source>
        <dbReference type="EMBL" id="CAD7621955.1"/>
    </source>
</evidence>
<evidence type="ECO:0008006" key="6">
    <source>
        <dbReference type="Google" id="ProtNLM"/>
    </source>
</evidence>
<feature type="signal peptide" evidence="3">
    <location>
        <begin position="1"/>
        <end position="18"/>
    </location>
</feature>
<gene>
    <name evidence="4" type="ORF">OSB1V03_LOCUS2424</name>
</gene>
<dbReference type="InterPro" id="IPR052369">
    <property type="entry name" value="UG_Glycosaminoglycan_Hydrolase"/>
</dbReference>
<dbReference type="InterPro" id="IPR008928">
    <property type="entry name" value="6-hairpin_glycosidase_sf"/>
</dbReference>
<dbReference type="PANTHER" id="PTHR36845">
    <property type="entry name" value="HYDROLASE, PUTATIVE (AFU_ORTHOLOGUE AFUA_7G05090)-RELATED"/>
    <property type="match status" value="1"/>
</dbReference>
<dbReference type="EMBL" id="CAJPIZ010000848">
    <property type="protein sequence ID" value="CAG2102385.1"/>
    <property type="molecule type" value="Genomic_DNA"/>
</dbReference>
<dbReference type="GO" id="GO:0052757">
    <property type="term" value="F:chondroitin hydrolase activity"/>
    <property type="evidence" value="ECO:0007669"/>
    <property type="project" value="TreeGrafter"/>
</dbReference>
<dbReference type="InterPro" id="IPR012341">
    <property type="entry name" value="6hp_glycosidase-like_sf"/>
</dbReference>
<evidence type="ECO:0000313" key="5">
    <source>
        <dbReference type="Proteomes" id="UP000759131"/>
    </source>
</evidence>
<dbReference type="Proteomes" id="UP000759131">
    <property type="component" value="Unassembled WGS sequence"/>
</dbReference>
<evidence type="ECO:0000256" key="1">
    <source>
        <dbReference type="ARBA" id="ARBA00022801"/>
    </source>
</evidence>
<keyword evidence="1" id="KW-0378">Hydrolase</keyword>
<organism evidence="4">
    <name type="scientific">Medioppia subpectinata</name>
    <dbReference type="NCBI Taxonomy" id="1979941"/>
    <lineage>
        <taxon>Eukaryota</taxon>
        <taxon>Metazoa</taxon>
        <taxon>Ecdysozoa</taxon>
        <taxon>Arthropoda</taxon>
        <taxon>Chelicerata</taxon>
        <taxon>Arachnida</taxon>
        <taxon>Acari</taxon>
        <taxon>Acariformes</taxon>
        <taxon>Sarcoptiformes</taxon>
        <taxon>Oribatida</taxon>
        <taxon>Brachypylina</taxon>
        <taxon>Oppioidea</taxon>
        <taxon>Oppiidae</taxon>
        <taxon>Medioppia</taxon>
    </lineage>
</organism>
<dbReference type="InterPro" id="IPR010905">
    <property type="entry name" value="Glyco_hydro_88"/>
</dbReference>
<dbReference type="Gene3D" id="1.50.10.10">
    <property type="match status" value="1"/>
</dbReference>
<protein>
    <recommendedName>
        <fullName evidence="6">Glucuronyl hydrolase</fullName>
    </recommendedName>
</protein>
<keyword evidence="5" id="KW-1185">Reference proteome</keyword>
<dbReference type="AlphaFoldDB" id="A0A7R9PW12"/>
<accession>A0A7R9PW12</accession>
<name>A0A7R9PW12_9ACAR</name>
<dbReference type="PANTHER" id="PTHR36845:SF1">
    <property type="entry name" value="HYDROLASE, PUTATIVE (AFU_ORTHOLOGUE AFUA_7G05090)-RELATED"/>
    <property type="match status" value="1"/>
</dbReference>